<evidence type="ECO:0000256" key="5">
    <source>
        <dbReference type="ARBA" id="ARBA00022512"/>
    </source>
</evidence>
<comment type="subcellular location">
    <subcellularLocation>
        <location evidence="1">Secreted</location>
        <location evidence="1">Cell wall</location>
    </subcellularLocation>
</comment>
<dbReference type="GO" id="GO:0045490">
    <property type="term" value="P:pectin catabolic process"/>
    <property type="evidence" value="ECO:0007669"/>
    <property type="project" value="UniProtKB-UniRule"/>
</dbReference>
<keyword evidence="5" id="KW-0134">Cell wall</keyword>
<dbReference type="GO" id="GO:0042545">
    <property type="term" value="P:cell wall modification"/>
    <property type="evidence" value="ECO:0007669"/>
    <property type="project" value="UniProtKB-UniRule"/>
</dbReference>
<dbReference type="InterPro" id="IPR033131">
    <property type="entry name" value="Pectinesterase_Asp_AS"/>
</dbReference>
<name>A0A0B2RM47_GLYSO</name>
<evidence type="ECO:0000256" key="4">
    <source>
        <dbReference type="ARBA" id="ARBA00007786"/>
    </source>
</evidence>
<keyword evidence="7 9" id="KW-0063">Aspartyl esterase</keyword>
<dbReference type="SMART" id="SM00856">
    <property type="entry name" value="PMEI"/>
    <property type="match status" value="1"/>
</dbReference>
<dbReference type="InterPro" id="IPR006501">
    <property type="entry name" value="Pectinesterase_inhib_dom"/>
</dbReference>
<dbReference type="EC" id="3.1.1.11" evidence="9"/>
<dbReference type="GO" id="GO:0004857">
    <property type="term" value="F:enzyme inhibitor activity"/>
    <property type="evidence" value="ECO:0007669"/>
    <property type="project" value="InterPro"/>
</dbReference>
<keyword evidence="9" id="KW-0732">Signal</keyword>
<dbReference type="PROSITE" id="PS00503">
    <property type="entry name" value="PECTINESTERASE_2"/>
    <property type="match status" value="1"/>
</dbReference>
<feature type="chain" id="PRO_5041001528" description="Pectinesterase" evidence="9">
    <location>
        <begin position="23"/>
        <end position="490"/>
    </location>
</feature>
<accession>A0A0B2RM47</accession>
<feature type="signal peptide" evidence="9">
    <location>
        <begin position="1"/>
        <end position="22"/>
    </location>
</feature>
<evidence type="ECO:0000256" key="6">
    <source>
        <dbReference type="ARBA" id="ARBA00022801"/>
    </source>
</evidence>
<dbReference type="InterPro" id="IPR012334">
    <property type="entry name" value="Pectin_lyas_fold"/>
</dbReference>
<dbReference type="FunFam" id="2.160.20.10:FF:000001">
    <property type="entry name" value="Pectinesterase"/>
    <property type="match status" value="1"/>
</dbReference>
<evidence type="ECO:0000256" key="2">
    <source>
        <dbReference type="ARBA" id="ARBA00005184"/>
    </source>
</evidence>
<dbReference type="PANTHER" id="PTHR31707">
    <property type="entry name" value="PECTINESTERASE"/>
    <property type="match status" value="1"/>
</dbReference>
<dbReference type="FunFam" id="1.20.140.40:FF:000036">
    <property type="entry name" value="Pectinesterase"/>
    <property type="match status" value="1"/>
</dbReference>
<dbReference type="InterPro" id="IPR035513">
    <property type="entry name" value="Invertase/methylesterase_inhib"/>
</dbReference>
<evidence type="ECO:0000256" key="9">
    <source>
        <dbReference type="RuleBase" id="RU000589"/>
    </source>
</evidence>
<evidence type="ECO:0000313" key="11">
    <source>
        <dbReference type="EMBL" id="KHN35621.1"/>
    </source>
</evidence>
<dbReference type="Proteomes" id="UP000053555">
    <property type="component" value="Unassembled WGS sequence"/>
</dbReference>
<evidence type="ECO:0000256" key="3">
    <source>
        <dbReference type="ARBA" id="ARBA00006027"/>
    </source>
</evidence>
<evidence type="ECO:0000259" key="10">
    <source>
        <dbReference type="SMART" id="SM00856"/>
    </source>
</evidence>
<evidence type="ECO:0000256" key="1">
    <source>
        <dbReference type="ARBA" id="ARBA00004191"/>
    </source>
</evidence>
<dbReference type="AlphaFoldDB" id="A0A0B2RM47"/>
<comment type="similarity">
    <text evidence="4">In the C-terminal section; belongs to the pectinesterase family.</text>
</comment>
<dbReference type="InterPro" id="IPR011050">
    <property type="entry name" value="Pectin_lyase_fold/virulence"/>
</dbReference>
<comment type="similarity">
    <text evidence="3">In the N-terminal section; belongs to the PMEI family.</text>
</comment>
<proteinExistence type="inferred from homology"/>
<dbReference type="EMBL" id="KN648125">
    <property type="protein sequence ID" value="KHN35621.1"/>
    <property type="molecule type" value="Genomic_DNA"/>
</dbReference>
<dbReference type="SUPFAM" id="SSF101148">
    <property type="entry name" value="Plant invertase/pectin methylesterase inhibitor"/>
    <property type="match status" value="1"/>
</dbReference>
<feature type="active site" evidence="8">
    <location>
        <position position="328"/>
    </location>
</feature>
<dbReference type="CDD" id="cd15799">
    <property type="entry name" value="PMEI-like_4"/>
    <property type="match status" value="1"/>
</dbReference>
<organism evidence="11">
    <name type="scientific">Glycine soja</name>
    <name type="common">Wild soybean</name>
    <dbReference type="NCBI Taxonomy" id="3848"/>
    <lineage>
        <taxon>Eukaryota</taxon>
        <taxon>Viridiplantae</taxon>
        <taxon>Streptophyta</taxon>
        <taxon>Embryophyta</taxon>
        <taxon>Tracheophyta</taxon>
        <taxon>Spermatophyta</taxon>
        <taxon>Magnoliopsida</taxon>
        <taxon>eudicotyledons</taxon>
        <taxon>Gunneridae</taxon>
        <taxon>Pentapetalae</taxon>
        <taxon>rosids</taxon>
        <taxon>fabids</taxon>
        <taxon>Fabales</taxon>
        <taxon>Fabaceae</taxon>
        <taxon>Papilionoideae</taxon>
        <taxon>50 kb inversion clade</taxon>
        <taxon>NPAAA clade</taxon>
        <taxon>indigoferoid/millettioid clade</taxon>
        <taxon>Phaseoleae</taxon>
        <taxon>Glycine</taxon>
        <taxon>Glycine subgen. Soja</taxon>
    </lineage>
</organism>
<dbReference type="GO" id="GO:0030599">
    <property type="term" value="F:pectinesterase activity"/>
    <property type="evidence" value="ECO:0007669"/>
    <property type="project" value="UniProtKB-UniRule"/>
</dbReference>
<evidence type="ECO:0000256" key="8">
    <source>
        <dbReference type="PROSITE-ProRule" id="PRU10040"/>
    </source>
</evidence>
<protein>
    <recommendedName>
        <fullName evidence="9">Pectinesterase</fullName>
        <ecNumber evidence="9">3.1.1.11</ecNumber>
    </recommendedName>
</protein>
<gene>
    <name evidence="12" type="ORF">D0Y65_005913</name>
    <name evidence="11" type="ORF">glysoja_030973</name>
</gene>
<sequence>MVTYVVTTTLFLFLAMAITTLCLQEIEVLQMAQNHVSQAKNLIGNSLRLHGLGSLSLSDQTSATIALSDCAKLYEESESRLSHMMSQESYYAKEDALTWMSAVMTNHRTCLDGLKEKGYIEAQVLDRNLTMLLKQALVVYSKNNKGKGKGPPEGTISKSDYAGILESWSESSYKPDFTVAQDGSGTHGTIQAAVNALAAMGHNRPARAVIHVKSGVYHEKVEIGQKLHNVMLVGDGIDKTIVTGNRNVVQGSTTLNSATFDVSGDGFWARDMTFENSAGPEKHQAVALKVSSDLSVFYRCSFRAYQDTLYVHSNRQFYRDCYVYGTIDFIFGDATVVLQNCDIFVRKPMSHQSNFITAQGRDDPNKNTGISIQSCRVRPDSEFLTLKESFKTFLGRPWRKYSRTVFLKTDLDGLVHPRGWGEWSGEFALSTLYYGEYLNTGYGASTQNRVNWPGFHVLRSASEATPFTVNQFLQGERWIPATGVPFSSGI</sequence>
<evidence type="ECO:0000313" key="12">
    <source>
        <dbReference type="EMBL" id="RZC18883.1"/>
    </source>
</evidence>
<keyword evidence="5" id="KW-0964">Secreted</keyword>
<dbReference type="UniPathway" id="UPA00545">
    <property type="reaction ID" value="UER00823"/>
</dbReference>
<comment type="catalytic activity">
    <reaction evidence="9">
        <text>[(1-&gt;4)-alpha-D-galacturonosyl methyl ester](n) + n H2O = [(1-&gt;4)-alpha-D-galacturonosyl](n) + n methanol + n H(+)</text>
        <dbReference type="Rhea" id="RHEA:22380"/>
        <dbReference type="Rhea" id="RHEA-COMP:14570"/>
        <dbReference type="Rhea" id="RHEA-COMP:14573"/>
        <dbReference type="ChEBI" id="CHEBI:15377"/>
        <dbReference type="ChEBI" id="CHEBI:15378"/>
        <dbReference type="ChEBI" id="CHEBI:17790"/>
        <dbReference type="ChEBI" id="CHEBI:140522"/>
        <dbReference type="ChEBI" id="CHEBI:140523"/>
        <dbReference type="EC" id="3.1.1.11"/>
    </reaction>
</comment>
<dbReference type="Pfam" id="PF04043">
    <property type="entry name" value="PMEI"/>
    <property type="match status" value="1"/>
</dbReference>
<dbReference type="Proteomes" id="UP000289340">
    <property type="component" value="Chromosome 3"/>
</dbReference>
<feature type="domain" description="Pectinesterase inhibitor" evidence="10">
    <location>
        <begin position="13"/>
        <end position="139"/>
    </location>
</feature>
<reference evidence="12 13" key="2">
    <citation type="submission" date="2018-09" db="EMBL/GenBank/DDBJ databases">
        <title>A high-quality reference genome of wild soybean provides a powerful tool to mine soybean genomes.</title>
        <authorList>
            <person name="Xie M."/>
            <person name="Chung C.Y.L."/>
            <person name="Li M.-W."/>
            <person name="Wong F.-L."/>
            <person name="Chan T.-F."/>
            <person name="Lam H.-M."/>
        </authorList>
    </citation>
    <scope>NUCLEOTIDE SEQUENCE [LARGE SCALE GENOMIC DNA]</scope>
    <source>
        <strain evidence="13">cv. W05</strain>
        <tissue evidence="12">Hypocotyl of etiolated seedlings</tissue>
    </source>
</reference>
<keyword evidence="13" id="KW-1185">Reference proteome</keyword>
<comment type="pathway">
    <text evidence="2 9">Glycan metabolism; pectin degradation; 2-dehydro-3-deoxy-D-gluconate from pectin: step 1/5.</text>
</comment>
<dbReference type="SUPFAM" id="SSF51126">
    <property type="entry name" value="Pectin lyase-like"/>
    <property type="match status" value="1"/>
</dbReference>
<reference evidence="11" key="1">
    <citation type="submission" date="2014-07" db="EMBL/GenBank/DDBJ databases">
        <title>Identification of a novel salt tolerance gene in wild soybean by whole-genome sequencing.</title>
        <authorList>
            <person name="Lam H.-M."/>
            <person name="Qi X."/>
            <person name="Li M.-W."/>
            <person name="Liu X."/>
            <person name="Xie M."/>
            <person name="Ni M."/>
            <person name="Xu X."/>
        </authorList>
    </citation>
    <scope>NUCLEOTIDE SEQUENCE [LARGE SCALE GENOMIC DNA]</scope>
    <source>
        <tissue evidence="11">Root</tissue>
    </source>
</reference>
<dbReference type="Gramene" id="XM_028368429.1">
    <property type="protein sequence ID" value="XP_028224230.1"/>
    <property type="gene ID" value="LOC114405905"/>
</dbReference>
<dbReference type="Pfam" id="PF01095">
    <property type="entry name" value="Pectinesterase"/>
    <property type="match status" value="1"/>
</dbReference>
<dbReference type="EMBL" id="QZWG01000003">
    <property type="protein sequence ID" value="RZC18883.1"/>
    <property type="molecule type" value="Genomic_DNA"/>
</dbReference>
<evidence type="ECO:0000256" key="7">
    <source>
        <dbReference type="ARBA" id="ARBA00023085"/>
    </source>
</evidence>
<dbReference type="NCBIfam" id="TIGR01614">
    <property type="entry name" value="PME_inhib"/>
    <property type="match status" value="1"/>
</dbReference>
<keyword evidence="6 9" id="KW-0378">Hydrolase</keyword>
<dbReference type="Gene3D" id="2.160.20.10">
    <property type="entry name" value="Single-stranded right-handed beta-helix, Pectin lyase-like"/>
    <property type="match status" value="1"/>
</dbReference>
<evidence type="ECO:0000313" key="13">
    <source>
        <dbReference type="Proteomes" id="UP000289340"/>
    </source>
</evidence>
<dbReference type="Gene3D" id="1.20.140.40">
    <property type="entry name" value="Invertase/pectin methylesterase inhibitor family protein"/>
    <property type="match status" value="1"/>
</dbReference>
<dbReference type="InterPro" id="IPR000070">
    <property type="entry name" value="Pectinesterase_cat"/>
</dbReference>